<evidence type="ECO:0000313" key="2">
    <source>
        <dbReference type="EMBL" id="KZN61400.1"/>
    </source>
</evidence>
<protein>
    <submittedName>
        <fullName evidence="2">Uncharacterized protein</fullName>
    </submittedName>
</protein>
<feature type="signal peptide" evidence="1">
    <location>
        <begin position="1"/>
        <end position="25"/>
    </location>
</feature>
<name>A0A161YJH7_9GAMM</name>
<dbReference type="EMBL" id="AUXX01000045">
    <property type="protein sequence ID" value="KZN61400.1"/>
    <property type="molecule type" value="Genomic_DNA"/>
</dbReference>
<organism evidence="2 3">
    <name type="scientific">Pseudoalteromonas luteoviolacea S4060-1</name>
    <dbReference type="NCBI Taxonomy" id="1365257"/>
    <lineage>
        <taxon>Bacteria</taxon>
        <taxon>Pseudomonadati</taxon>
        <taxon>Pseudomonadota</taxon>
        <taxon>Gammaproteobacteria</taxon>
        <taxon>Alteromonadales</taxon>
        <taxon>Pseudoalteromonadaceae</taxon>
        <taxon>Pseudoalteromonas</taxon>
    </lineage>
</organism>
<reference evidence="2 3" key="1">
    <citation type="submission" date="2013-07" db="EMBL/GenBank/DDBJ databases">
        <title>Comparative Genomic and Metabolomic Analysis of Twelve Strains of Pseudoalteromonas luteoviolacea.</title>
        <authorList>
            <person name="Vynne N.G."/>
            <person name="Mansson M."/>
            <person name="Gram L."/>
        </authorList>
    </citation>
    <scope>NUCLEOTIDE SEQUENCE [LARGE SCALE GENOMIC DNA]</scope>
    <source>
        <strain evidence="2 3">S4060-1</strain>
    </source>
</reference>
<feature type="chain" id="PRO_5007829818" evidence="1">
    <location>
        <begin position="26"/>
        <end position="207"/>
    </location>
</feature>
<evidence type="ECO:0000256" key="1">
    <source>
        <dbReference type="SAM" id="SignalP"/>
    </source>
</evidence>
<proteinExistence type="predicted"/>
<comment type="caution">
    <text evidence="2">The sequence shown here is derived from an EMBL/GenBank/DDBJ whole genome shotgun (WGS) entry which is preliminary data.</text>
</comment>
<keyword evidence="1" id="KW-0732">Signal</keyword>
<dbReference type="AlphaFoldDB" id="A0A161YJH7"/>
<sequence length="207" mass="24048">MKFLFVLFILSFSTFSTFSTFSSLAQVDITTVNQSTKEQKIKSDLEALHKQYDLRSWIYTDKVLVDQGAKVPYSHPVITMSTQNKYLENKIKLLSTYLHEQFHWHVIINGKPSMEGFRARIKQDFPSVKVGFPYGSRDEGSTLSHLIVCYLEYIALTQLVGKQKAQENLSTNGYYKWVYATILDSKNEEKLDRMLREFGLEFRSSKL</sequence>
<evidence type="ECO:0000313" key="3">
    <source>
        <dbReference type="Proteomes" id="UP000076661"/>
    </source>
</evidence>
<gene>
    <name evidence="2" type="ORF">N478_04855</name>
</gene>
<accession>A0A161YJH7</accession>
<dbReference type="Proteomes" id="UP000076661">
    <property type="component" value="Unassembled WGS sequence"/>
</dbReference>
<dbReference type="RefSeq" id="WP_063382531.1">
    <property type="nucleotide sequence ID" value="NZ_AUXX01000045.1"/>
</dbReference>
<dbReference type="PATRIC" id="fig|1365257.3.peg.4285"/>